<keyword evidence="2" id="KW-1185">Reference proteome</keyword>
<evidence type="ECO:0000313" key="1">
    <source>
        <dbReference type="EMBL" id="MCY0963671.1"/>
    </source>
</evidence>
<evidence type="ECO:0000313" key="2">
    <source>
        <dbReference type="Proteomes" id="UP001150830"/>
    </source>
</evidence>
<comment type="caution">
    <text evidence="1">The sequence shown here is derived from an EMBL/GenBank/DDBJ whole genome shotgun (WGS) entry which is preliminary data.</text>
</comment>
<accession>A0A9X3EAQ0</accession>
<reference evidence="1" key="1">
    <citation type="submission" date="2022-11" db="EMBL/GenBank/DDBJ databases">
        <title>Parathalassolutuus dongxingensis gen. nov., sp. nov., a novel member of family Oceanospirillaceae isolated from a coastal shrimp pond in Guangxi, China.</title>
        <authorList>
            <person name="Chen H."/>
        </authorList>
    </citation>
    <scope>NUCLEOTIDE SEQUENCE</scope>
    <source>
        <strain evidence="1">G-43</strain>
    </source>
</reference>
<organism evidence="1 2">
    <name type="scientific">Parathalassolituus penaei</name>
    <dbReference type="NCBI Taxonomy" id="2997323"/>
    <lineage>
        <taxon>Bacteria</taxon>
        <taxon>Pseudomonadati</taxon>
        <taxon>Pseudomonadota</taxon>
        <taxon>Gammaproteobacteria</taxon>
        <taxon>Oceanospirillales</taxon>
        <taxon>Oceanospirillaceae</taxon>
        <taxon>Parathalassolituus</taxon>
    </lineage>
</organism>
<protein>
    <submittedName>
        <fullName evidence="1">Uncharacterized protein</fullName>
    </submittedName>
</protein>
<gene>
    <name evidence="1" type="ORF">OUO13_00510</name>
</gene>
<sequence length="186" mass="20821">MLLNHYNASDLLFYTNFLEETSTPGLWGYRGDLVLKGGEAADEKGHTLPPQAVMRAAVILADDKMKMLIGGLDDIHNLPVLVEKYQNDFAEGMKSMIFVVNINNPAQVLIGSTLFYLIPLVQGVPWNECMEELALEKGDFKGQSPADKLVTMWENLQQYKPRYTLKELDAVLTDLSSAKREVWGAV</sequence>
<proteinExistence type="predicted"/>
<dbReference type="Proteomes" id="UP001150830">
    <property type="component" value="Unassembled WGS sequence"/>
</dbReference>
<dbReference type="RefSeq" id="WP_283171889.1">
    <property type="nucleotide sequence ID" value="NZ_JAPNOA010000003.1"/>
</dbReference>
<name>A0A9X3EAQ0_9GAMM</name>
<dbReference type="AlphaFoldDB" id="A0A9X3EAQ0"/>
<dbReference type="EMBL" id="JAPNOA010000003">
    <property type="protein sequence ID" value="MCY0963671.1"/>
    <property type="molecule type" value="Genomic_DNA"/>
</dbReference>